<dbReference type="EMBL" id="UZAJ01011263">
    <property type="protein sequence ID" value="VDO59609.1"/>
    <property type="molecule type" value="Genomic_DNA"/>
</dbReference>
<dbReference type="InterPro" id="IPR018797">
    <property type="entry name" value="FAM98"/>
</dbReference>
<keyword evidence="3" id="KW-1185">Reference proteome</keyword>
<gene>
    <name evidence="2" type="ORF">OFLC_LOCUS9301</name>
</gene>
<organism evidence="4">
    <name type="scientific">Onchocerca flexuosa</name>
    <dbReference type="NCBI Taxonomy" id="387005"/>
    <lineage>
        <taxon>Eukaryota</taxon>
        <taxon>Metazoa</taxon>
        <taxon>Ecdysozoa</taxon>
        <taxon>Nematoda</taxon>
        <taxon>Chromadorea</taxon>
        <taxon>Rhabditida</taxon>
        <taxon>Spirurina</taxon>
        <taxon>Spiruromorpha</taxon>
        <taxon>Filarioidea</taxon>
        <taxon>Onchocercidae</taxon>
        <taxon>Onchocerca</taxon>
    </lineage>
</organism>
<dbReference type="Proteomes" id="UP000267606">
    <property type="component" value="Unassembled WGS sequence"/>
</dbReference>
<accession>A0A183HP86</accession>
<sequence>MDEISQKRRSNIASEIASFGFNIFPLEELKDVQKAGIDDLRFCKLIEWMCNEISTLYDLDETVHAPTGPDNMEFFLLELSSMLSELDLEEENSNIRLRAE</sequence>
<dbReference type="AlphaFoldDB" id="A0A183HP86"/>
<evidence type="ECO:0000313" key="3">
    <source>
        <dbReference type="Proteomes" id="UP000267606"/>
    </source>
</evidence>
<evidence type="ECO:0000256" key="1">
    <source>
        <dbReference type="ARBA" id="ARBA00007218"/>
    </source>
</evidence>
<protein>
    <submittedName>
        <fullName evidence="2 4">Uncharacterized protein</fullName>
    </submittedName>
</protein>
<proteinExistence type="inferred from homology"/>
<reference evidence="4" key="1">
    <citation type="submission" date="2016-06" db="UniProtKB">
        <authorList>
            <consortium name="WormBaseParasite"/>
        </authorList>
    </citation>
    <scope>IDENTIFICATION</scope>
</reference>
<name>A0A183HP86_9BILA</name>
<evidence type="ECO:0000313" key="4">
    <source>
        <dbReference type="WBParaSite" id="OFLC_0000929701-mRNA-1"/>
    </source>
</evidence>
<dbReference type="WBParaSite" id="OFLC_0000929701-mRNA-1">
    <property type="protein sequence ID" value="OFLC_0000929701-mRNA-1"/>
    <property type="gene ID" value="OFLC_0000929701"/>
</dbReference>
<comment type="similarity">
    <text evidence="1">Belongs to the FAM98 family.</text>
</comment>
<reference evidence="2 3" key="2">
    <citation type="submission" date="2018-11" db="EMBL/GenBank/DDBJ databases">
        <authorList>
            <consortium name="Pathogen Informatics"/>
        </authorList>
    </citation>
    <scope>NUCLEOTIDE SEQUENCE [LARGE SCALE GENOMIC DNA]</scope>
</reference>
<evidence type="ECO:0000313" key="2">
    <source>
        <dbReference type="EMBL" id="VDO59609.1"/>
    </source>
</evidence>
<dbReference type="STRING" id="387005.A0A183HP86"/>
<dbReference type="Pfam" id="PF10239">
    <property type="entry name" value="DUF2465"/>
    <property type="match status" value="1"/>
</dbReference>